<evidence type="ECO:0000313" key="13">
    <source>
        <dbReference type="EMBL" id="KAH3889826.1"/>
    </source>
</evidence>
<dbReference type="GO" id="GO:0016540">
    <property type="term" value="P:protein autoprocessing"/>
    <property type="evidence" value="ECO:0007669"/>
    <property type="project" value="InterPro"/>
</dbReference>
<feature type="domain" description="NDT80" evidence="11">
    <location>
        <begin position="225"/>
        <end position="507"/>
    </location>
</feature>
<feature type="coiled-coil region" evidence="8">
    <location>
        <begin position="650"/>
        <end position="677"/>
    </location>
</feature>
<dbReference type="GO" id="GO:0045893">
    <property type="term" value="P:positive regulation of DNA-templated transcription"/>
    <property type="evidence" value="ECO:0007669"/>
    <property type="project" value="TreeGrafter"/>
</dbReference>
<evidence type="ECO:0000313" key="14">
    <source>
        <dbReference type="Proteomes" id="UP000828390"/>
    </source>
</evidence>
<feature type="compositionally biased region" description="Pro residues" evidence="9">
    <location>
        <begin position="88"/>
        <end position="98"/>
    </location>
</feature>
<evidence type="ECO:0000256" key="5">
    <source>
        <dbReference type="ARBA" id="ARBA00023125"/>
    </source>
</evidence>
<accession>A0A9D4N8L5</accession>
<sequence length="1091" mass="121318">MLNCMPEDPISAIAYNSHPHHYGNGFRINNIHLRGPTTGPCSTGPTNIPGGNGGHGNQTEMYMPRQTLISTRMPYIDSGQITNLTLPDSPPDSEPYSPPDGHRNGLSNHNGHSGQGNHSNGHNGQGNHSNQQCNGHQNGHSMHSNQSPMNNNQPNTQQDNSKYTTTSSTMHSHMYGGNPHHQPAVHGLPPKGLVAMAGYHQEGPLPHGLPHQHSSITPLTLNLTPHTGPNMNTQQILTPGNLSPQSKKRKHVDSPNSAGMSGPVFNSRNGLLQNIKQEPNTYANPGYLQDQGDDEYSNYGDPNDSSNGYDNGVYQVIKWNQFQKQTWVTLTDVNLKDLPGPQYRVDADKGFNISTSDESFVCQKKNHFQITCHVCVSGEPKYVRTPEGVKKIDHFCLHFYGVKLESPSQTIKIEQSQSDRSKKPFKPVRLDLIPEQVSKLTVGRLHFSETTSNNMRKKGRPNPDQRYFMLVVALHAHSGENSYMVTASASEKIIVRASNPGQFDSDIETQHWSKGSLPESVYHIGRVGVNTDHPEEALTVHGNIKLSGQILHTSDIRAKQDLEEVDSKEQLKKVSGIKLYNYKYSKDYADHVGIPEHRRRDTGVIAQEIQEVLPDAVIDTGDVRFENGAEIKNLLVVNKDRIFMENVGAVKELCKLTDNLEVRIDELEKMNSKLSKLKRFDSLKSTVSSKSSCSTATVSSTAPPRKSYTSSSPEHRTQPKSHHKSHHHCSKAAPPPPVPAPHPQGWCSNRFIQITIIILICVMAFCLIAITILYILERQKDNQGPAGTTINNHFHGNSGGSTNMTDIPPKTSRPTIIPEDPTTVSVERGDPPTVLAPCETSATQQCTKQCPCTSHDQGVDVTGYIAFLHDIQRRKYPPDVPYAIETTSKEPMPLENRTSKDPIPEVIINPLSQYPEVKVPYEIHTAEGNNEPAGGPYRVYRKRRDTPQGFQLAGFQLNFLAEITIPELNFTLNNSYLDPMFSMDNNMTYNIPYSQYFDSQTQYTLSFTVASGQEVHLCRNGHEEDCTGNSDSEIPMAPIALQWKLPIGRFKTSFLRFKVTTEGMQNNRICNAPIGEDATEYNLLFTRICLN</sequence>
<dbReference type="InterPro" id="IPR030392">
    <property type="entry name" value="S74_ICA"/>
</dbReference>
<dbReference type="GO" id="GO:0005634">
    <property type="term" value="C:nucleus"/>
    <property type="evidence" value="ECO:0007669"/>
    <property type="project" value="TreeGrafter"/>
</dbReference>
<feature type="region of interest" description="Disordered" evidence="9">
    <location>
        <begin position="233"/>
        <end position="307"/>
    </location>
</feature>
<feature type="region of interest" description="Disordered" evidence="9">
    <location>
        <begin position="694"/>
        <end position="740"/>
    </location>
</feature>
<feature type="domain" description="Peptidase S74" evidence="12">
    <location>
        <begin position="554"/>
        <end position="664"/>
    </location>
</feature>
<evidence type="ECO:0000256" key="7">
    <source>
        <dbReference type="PROSITE-ProRule" id="PRU00850"/>
    </source>
</evidence>
<keyword evidence="14" id="KW-1185">Reference proteome</keyword>
<dbReference type="Pfam" id="PF13884">
    <property type="entry name" value="Peptidase_S74"/>
    <property type="match status" value="1"/>
</dbReference>
<dbReference type="Gene3D" id="2.60.40.1390">
    <property type="entry name" value="NDT80 DNA-binding domain"/>
    <property type="match status" value="1"/>
</dbReference>
<dbReference type="InterPro" id="IPR026932">
    <property type="entry name" value="MYRF_ICA"/>
</dbReference>
<keyword evidence="3 10" id="KW-0812">Transmembrane</keyword>
<dbReference type="Pfam" id="PF05224">
    <property type="entry name" value="NDT80_PhoG"/>
    <property type="match status" value="1"/>
</dbReference>
<feature type="compositionally biased region" description="Low complexity" evidence="9">
    <location>
        <begin position="104"/>
        <end position="174"/>
    </location>
</feature>
<feature type="compositionally biased region" description="Polar residues" evidence="9">
    <location>
        <begin position="787"/>
        <end position="805"/>
    </location>
</feature>
<feature type="compositionally biased region" description="Basic residues" evidence="9">
    <location>
        <begin position="718"/>
        <end position="730"/>
    </location>
</feature>
<reference evidence="13" key="2">
    <citation type="submission" date="2020-11" db="EMBL/GenBank/DDBJ databases">
        <authorList>
            <person name="McCartney M.A."/>
            <person name="Auch B."/>
            <person name="Kono T."/>
            <person name="Mallez S."/>
            <person name="Becker A."/>
            <person name="Gohl D.M."/>
            <person name="Silverstein K.A.T."/>
            <person name="Koren S."/>
            <person name="Bechman K.B."/>
            <person name="Herman A."/>
            <person name="Abrahante J.E."/>
            <person name="Garbe J."/>
        </authorList>
    </citation>
    <scope>NUCLEOTIDE SEQUENCE</scope>
    <source>
        <strain evidence="13">Duluth1</strain>
        <tissue evidence="13">Whole animal</tissue>
    </source>
</reference>
<name>A0A9D4N8L5_DREPO</name>
<evidence type="ECO:0000256" key="9">
    <source>
        <dbReference type="SAM" id="MobiDB-lite"/>
    </source>
</evidence>
<dbReference type="InterPro" id="IPR024061">
    <property type="entry name" value="NDT80_DNA-bd_dom"/>
</dbReference>
<dbReference type="EMBL" id="JAIWYP010000001">
    <property type="protein sequence ID" value="KAH3889826.1"/>
    <property type="molecule type" value="Genomic_DNA"/>
</dbReference>
<dbReference type="Pfam" id="PF13888">
    <property type="entry name" value="MRF_C2"/>
    <property type="match status" value="1"/>
</dbReference>
<feature type="region of interest" description="Disordered" evidence="9">
    <location>
        <begin position="787"/>
        <end position="830"/>
    </location>
</feature>
<dbReference type="SUPFAM" id="SSF49417">
    <property type="entry name" value="p53-like transcription factors"/>
    <property type="match status" value="1"/>
</dbReference>
<comment type="caution">
    <text evidence="13">The sequence shown here is derived from an EMBL/GenBank/DDBJ whole genome shotgun (WGS) entry which is preliminary data.</text>
</comment>
<dbReference type="Gene3D" id="1.10.10.10">
    <property type="entry name" value="Winged helix-like DNA-binding domain superfamily/Winged helix DNA-binding domain"/>
    <property type="match status" value="1"/>
</dbReference>
<feature type="transmembrane region" description="Helical" evidence="10">
    <location>
        <begin position="751"/>
        <end position="776"/>
    </location>
</feature>
<proteinExistence type="inferred from homology"/>
<dbReference type="GO" id="GO:0043565">
    <property type="term" value="F:sequence-specific DNA binding"/>
    <property type="evidence" value="ECO:0007669"/>
    <property type="project" value="TreeGrafter"/>
</dbReference>
<keyword evidence="6 10" id="KW-0472">Membrane</keyword>
<dbReference type="PROSITE" id="PS51688">
    <property type="entry name" value="ICA"/>
    <property type="match status" value="1"/>
</dbReference>
<comment type="similarity">
    <text evidence="2">Belongs to the MRF family.</text>
</comment>
<keyword evidence="8" id="KW-0175">Coiled coil</keyword>
<dbReference type="CDD" id="cd10144">
    <property type="entry name" value="Peptidase_S74_CIMCD"/>
    <property type="match status" value="1"/>
</dbReference>
<keyword evidence="5 7" id="KW-0238">DNA-binding</keyword>
<evidence type="ECO:0000256" key="1">
    <source>
        <dbReference type="ARBA" id="ARBA00004167"/>
    </source>
</evidence>
<keyword evidence="4 10" id="KW-1133">Transmembrane helix</keyword>
<evidence type="ECO:0008006" key="15">
    <source>
        <dbReference type="Google" id="ProtNLM"/>
    </source>
</evidence>
<evidence type="ECO:0000259" key="12">
    <source>
        <dbReference type="PROSITE" id="PS51688"/>
    </source>
</evidence>
<dbReference type="GO" id="GO:0005789">
    <property type="term" value="C:endoplasmic reticulum membrane"/>
    <property type="evidence" value="ECO:0007669"/>
    <property type="project" value="TreeGrafter"/>
</dbReference>
<dbReference type="Proteomes" id="UP000828390">
    <property type="component" value="Unassembled WGS sequence"/>
</dbReference>
<dbReference type="InterPro" id="IPR008967">
    <property type="entry name" value="p53-like_TF_DNA-bd_sf"/>
</dbReference>
<dbReference type="PANTHER" id="PTHR13029">
    <property type="match status" value="1"/>
</dbReference>
<dbReference type="InterPro" id="IPR037141">
    <property type="entry name" value="NDT80_DNA-bd_dom_sf"/>
</dbReference>
<comment type="subcellular location">
    <subcellularLocation>
        <location evidence="1">Membrane</location>
        <topology evidence="1">Single-pass membrane protein</topology>
    </subcellularLocation>
</comment>
<organism evidence="13 14">
    <name type="scientific">Dreissena polymorpha</name>
    <name type="common">Zebra mussel</name>
    <name type="synonym">Mytilus polymorpha</name>
    <dbReference type="NCBI Taxonomy" id="45954"/>
    <lineage>
        <taxon>Eukaryota</taxon>
        <taxon>Metazoa</taxon>
        <taxon>Spiralia</taxon>
        <taxon>Lophotrochozoa</taxon>
        <taxon>Mollusca</taxon>
        <taxon>Bivalvia</taxon>
        <taxon>Autobranchia</taxon>
        <taxon>Heteroconchia</taxon>
        <taxon>Euheterodonta</taxon>
        <taxon>Imparidentia</taxon>
        <taxon>Neoheterodontei</taxon>
        <taxon>Myida</taxon>
        <taxon>Dreissenoidea</taxon>
        <taxon>Dreissenidae</taxon>
        <taxon>Dreissena</taxon>
    </lineage>
</organism>
<feature type="region of interest" description="Disordered" evidence="9">
    <location>
        <begin position="80"/>
        <end position="191"/>
    </location>
</feature>
<reference evidence="13" key="1">
    <citation type="journal article" date="2019" name="bioRxiv">
        <title>The Genome of the Zebra Mussel, Dreissena polymorpha: A Resource for Invasive Species Research.</title>
        <authorList>
            <person name="McCartney M.A."/>
            <person name="Auch B."/>
            <person name="Kono T."/>
            <person name="Mallez S."/>
            <person name="Zhang Y."/>
            <person name="Obille A."/>
            <person name="Becker A."/>
            <person name="Abrahante J.E."/>
            <person name="Garbe J."/>
            <person name="Badalamenti J.P."/>
            <person name="Herman A."/>
            <person name="Mangelson H."/>
            <person name="Liachko I."/>
            <person name="Sullivan S."/>
            <person name="Sone E.D."/>
            <person name="Koren S."/>
            <person name="Silverstein K.A.T."/>
            <person name="Beckman K.B."/>
            <person name="Gohl D.M."/>
        </authorList>
    </citation>
    <scope>NUCLEOTIDE SEQUENCE</scope>
    <source>
        <strain evidence="13">Duluth1</strain>
        <tissue evidence="13">Whole animal</tissue>
    </source>
</reference>
<dbReference type="InterPro" id="IPR051577">
    <property type="entry name" value="MRF-like"/>
</dbReference>
<evidence type="ECO:0000256" key="6">
    <source>
        <dbReference type="ARBA" id="ARBA00023136"/>
    </source>
</evidence>
<evidence type="ECO:0000256" key="3">
    <source>
        <dbReference type="ARBA" id="ARBA00022692"/>
    </source>
</evidence>
<feature type="compositionally biased region" description="Polar residues" evidence="9">
    <location>
        <begin position="233"/>
        <end position="245"/>
    </location>
</feature>
<dbReference type="PROSITE" id="PS51517">
    <property type="entry name" value="NDT80"/>
    <property type="match status" value="1"/>
</dbReference>
<gene>
    <name evidence="13" type="ORF">DPMN_013890</name>
</gene>
<protein>
    <recommendedName>
        <fullName evidence="15">Myelin regulatory factor</fullName>
    </recommendedName>
</protein>
<dbReference type="InterPro" id="IPR036388">
    <property type="entry name" value="WH-like_DNA-bd_sf"/>
</dbReference>
<dbReference type="Pfam" id="PF13887">
    <property type="entry name" value="MYRF_ICA"/>
    <property type="match status" value="1"/>
</dbReference>
<dbReference type="PANTHER" id="PTHR13029:SF18">
    <property type="entry name" value="MYELIN REGULATORY FACTOR HOMOLOG 1"/>
    <property type="match status" value="1"/>
</dbReference>
<dbReference type="GO" id="GO:0003700">
    <property type="term" value="F:DNA-binding transcription factor activity"/>
    <property type="evidence" value="ECO:0007669"/>
    <property type="project" value="UniProtKB-UniRule"/>
</dbReference>
<evidence type="ECO:0000256" key="2">
    <source>
        <dbReference type="ARBA" id="ARBA00008221"/>
    </source>
</evidence>
<evidence type="ECO:0000256" key="8">
    <source>
        <dbReference type="SAM" id="Coils"/>
    </source>
</evidence>
<evidence type="ECO:0000256" key="4">
    <source>
        <dbReference type="ARBA" id="ARBA00022989"/>
    </source>
</evidence>
<dbReference type="AlphaFoldDB" id="A0A9D4N8L5"/>
<feature type="DNA-binding region" description="NDT80" evidence="7">
    <location>
        <begin position="225"/>
        <end position="507"/>
    </location>
</feature>
<evidence type="ECO:0000259" key="11">
    <source>
        <dbReference type="PROSITE" id="PS51517"/>
    </source>
</evidence>
<feature type="compositionally biased region" description="Polar residues" evidence="9">
    <location>
        <begin position="254"/>
        <end position="283"/>
    </location>
</feature>
<dbReference type="InterPro" id="IPR025719">
    <property type="entry name" value="MYRF_C2"/>
</dbReference>
<evidence type="ECO:0000256" key="10">
    <source>
        <dbReference type="SAM" id="Phobius"/>
    </source>
</evidence>
<dbReference type="FunFam" id="2.60.40.1390:FF:000013">
    <property type="entry name" value="Uncharacterized protein"/>
    <property type="match status" value="1"/>
</dbReference>